<name>A8LQX3_DINSH</name>
<evidence type="ECO:0000256" key="7">
    <source>
        <dbReference type="SAM" id="Phobius"/>
    </source>
</evidence>
<comment type="similarity">
    <text evidence="2">Belongs to the DoxX family.</text>
</comment>
<evidence type="ECO:0000256" key="3">
    <source>
        <dbReference type="ARBA" id="ARBA00022475"/>
    </source>
</evidence>
<dbReference type="AlphaFoldDB" id="A8LQX3"/>
<evidence type="ECO:0000256" key="5">
    <source>
        <dbReference type="ARBA" id="ARBA00022989"/>
    </source>
</evidence>
<dbReference type="HOGENOM" id="CLU_1577445_0_0_5"/>
<sequence length="188" mass="20430">MLTLYARVTDVLDDIAHWLTPTAARLLFAAVLFVYYWNSGLTKLGDGVFGFLFPSTGAYIQIFPKTVEALGYDTSQLGVFHWAVAVAGTWAEFILPVLIVLGLFTRLAALGMIGFVVVQSWVDVTGHGLGPKDIGAFFDGDPSSLILDQRAFWVFVLGYLVLRGAGPVSVDALLRQSSRAFTSAPQPR</sequence>
<keyword evidence="5 7" id="KW-1133">Transmembrane helix</keyword>
<gene>
    <name evidence="8" type="ordered locus">Dshi_0771</name>
</gene>
<proteinExistence type="inferred from homology"/>
<evidence type="ECO:0000313" key="9">
    <source>
        <dbReference type="Proteomes" id="UP000006833"/>
    </source>
</evidence>
<dbReference type="GO" id="GO:0005886">
    <property type="term" value="C:plasma membrane"/>
    <property type="evidence" value="ECO:0007669"/>
    <property type="project" value="UniProtKB-SubCell"/>
</dbReference>
<dbReference type="KEGG" id="dsh:Dshi_0771"/>
<protein>
    <submittedName>
        <fullName evidence="8">DoxX family protein</fullName>
    </submittedName>
</protein>
<dbReference type="PANTHER" id="PTHR33452:SF1">
    <property type="entry name" value="INNER MEMBRANE PROTEIN YPHA-RELATED"/>
    <property type="match status" value="1"/>
</dbReference>
<reference evidence="9" key="1">
    <citation type="journal article" date="2010" name="ISME J.">
        <title>The complete genome sequence of the algal symbiont Dinoroseobacter shibae: a hitchhiker's guide to life in the sea.</title>
        <authorList>
            <person name="Wagner-Dobler I."/>
            <person name="Ballhausen B."/>
            <person name="Berger M."/>
            <person name="Brinkhoff T."/>
            <person name="Buchholz I."/>
            <person name="Bunk B."/>
            <person name="Cypionka H."/>
            <person name="Daniel R."/>
            <person name="Drepper T."/>
            <person name="Gerdts G."/>
            <person name="Hahnke S."/>
            <person name="Han C."/>
            <person name="Jahn D."/>
            <person name="Kalhoefer D."/>
            <person name="Kiss H."/>
            <person name="Klenk H.P."/>
            <person name="Kyrpides N."/>
            <person name="Liebl W."/>
            <person name="Liesegang H."/>
            <person name="Meincke L."/>
            <person name="Pati A."/>
            <person name="Petersen J."/>
            <person name="Piekarski T."/>
            <person name="Pommerenke C."/>
            <person name="Pradella S."/>
            <person name="Pukall R."/>
            <person name="Rabus R."/>
            <person name="Stackebrandt E."/>
            <person name="Thole S."/>
            <person name="Thompson L."/>
            <person name="Tielen P."/>
            <person name="Tomasch J."/>
            <person name="von Jan M."/>
            <person name="Wanphrut N."/>
            <person name="Wichels A."/>
            <person name="Zech H."/>
            <person name="Simon M."/>
        </authorList>
    </citation>
    <scope>NUCLEOTIDE SEQUENCE [LARGE SCALE GENOMIC DNA]</scope>
    <source>
        <strain evidence="9">DSM 16493 / NCIMB 14021 / DFL 12</strain>
    </source>
</reference>
<comment type="subcellular location">
    <subcellularLocation>
        <location evidence="1">Cell membrane</location>
        <topology evidence="1">Multi-pass membrane protein</topology>
    </subcellularLocation>
</comment>
<keyword evidence="3" id="KW-1003">Cell membrane</keyword>
<dbReference type="Proteomes" id="UP000006833">
    <property type="component" value="Chromosome"/>
</dbReference>
<keyword evidence="6 7" id="KW-0472">Membrane</keyword>
<feature type="transmembrane region" description="Helical" evidence="7">
    <location>
        <begin position="15"/>
        <end position="37"/>
    </location>
</feature>
<evidence type="ECO:0000256" key="6">
    <source>
        <dbReference type="ARBA" id="ARBA00023136"/>
    </source>
</evidence>
<accession>A8LQX3</accession>
<evidence type="ECO:0000256" key="4">
    <source>
        <dbReference type="ARBA" id="ARBA00022692"/>
    </source>
</evidence>
<feature type="transmembrane region" description="Helical" evidence="7">
    <location>
        <begin position="82"/>
        <end position="104"/>
    </location>
</feature>
<dbReference type="InterPro" id="IPR051907">
    <property type="entry name" value="DoxX-like_oxidoreductase"/>
</dbReference>
<dbReference type="PANTHER" id="PTHR33452">
    <property type="entry name" value="OXIDOREDUCTASE CATD-RELATED"/>
    <property type="match status" value="1"/>
</dbReference>
<evidence type="ECO:0000256" key="2">
    <source>
        <dbReference type="ARBA" id="ARBA00006679"/>
    </source>
</evidence>
<organism evidence="8 9">
    <name type="scientific">Dinoroseobacter shibae (strain DSM 16493 / NCIMB 14021 / DFL 12)</name>
    <dbReference type="NCBI Taxonomy" id="398580"/>
    <lineage>
        <taxon>Bacteria</taxon>
        <taxon>Pseudomonadati</taxon>
        <taxon>Pseudomonadota</taxon>
        <taxon>Alphaproteobacteria</taxon>
        <taxon>Rhodobacterales</taxon>
        <taxon>Roseobacteraceae</taxon>
        <taxon>Dinoroseobacter</taxon>
    </lineage>
</organism>
<dbReference type="InterPro" id="IPR032808">
    <property type="entry name" value="DoxX"/>
</dbReference>
<dbReference type="OrthoDB" id="121744at2"/>
<evidence type="ECO:0000313" key="8">
    <source>
        <dbReference type="EMBL" id="ABV92516.1"/>
    </source>
</evidence>
<dbReference type="EMBL" id="CP000830">
    <property type="protein sequence ID" value="ABV92516.1"/>
    <property type="molecule type" value="Genomic_DNA"/>
</dbReference>
<keyword evidence="9" id="KW-1185">Reference proteome</keyword>
<dbReference type="RefSeq" id="WP_012177448.1">
    <property type="nucleotide sequence ID" value="NC_009952.1"/>
</dbReference>
<dbReference type="STRING" id="398580.Dshi_0771"/>
<keyword evidence="4 7" id="KW-0812">Transmembrane</keyword>
<dbReference type="Pfam" id="PF07681">
    <property type="entry name" value="DoxX"/>
    <property type="match status" value="1"/>
</dbReference>
<evidence type="ECO:0000256" key="1">
    <source>
        <dbReference type="ARBA" id="ARBA00004651"/>
    </source>
</evidence>
<feature type="transmembrane region" description="Helical" evidence="7">
    <location>
        <begin position="44"/>
        <end position="62"/>
    </location>
</feature>
<dbReference type="eggNOG" id="COG2259">
    <property type="taxonomic scope" value="Bacteria"/>
</dbReference>